<proteinExistence type="predicted"/>
<evidence type="ECO:0000313" key="2">
    <source>
        <dbReference type="Proteomes" id="UP000009168"/>
    </source>
</evidence>
<dbReference type="RefSeq" id="XP_012650921.1">
    <property type="nucleotide sequence ID" value="XM_012795467.1"/>
</dbReference>
<dbReference type="InParanoid" id="W7XLM5"/>
<dbReference type="KEGG" id="tet:TTHERM_000364289"/>
<sequence length="178" mass="20481">MIFILKNSNQQFLVNSASIKPSIEQPFKKINGKGNAFYHFKFEFNLNFFSLLKEYEIDPKRNITYISGHDYLAGDYATYPLNNIESGSSTLLCIYGSQSGLIYIAKLNQYRYTEISTKNMLSTSDASDKNQLQQYLQVNLFHKLAQYKEHLVLFAGIRNKFFQQTTSPLLPKNTTSVT</sequence>
<dbReference type="GeneID" id="24438617"/>
<dbReference type="Proteomes" id="UP000009168">
    <property type="component" value="Unassembled WGS sequence"/>
</dbReference>
<reference evidence="2" key="1">
    <citation type="journal article" date="2006" name="PLoS Biol.">
        <title>Macronuclear genome sequence of the ciliate Tetrahymena thermophila, a model eukaryote.</title>
        <authorList>
            <person name="Eisen J.A."/>
            <person name="Coyne R.S."/>
            <person name="Wu M."/>
            <person name="Wu D."/>
            <person name="Thiagarajan M."/>
            <person name="Wortman J.R."/>
            <person name="Badger J.H."/>
            <person name="Ren Q."/>
            <person name="Amedeo P."/>
            <person name="Jones K.M."/>
            <person name="Tallon L.J."/>
            <person name="Delcher A.L."/>
            <person name="Salzberg S.L."/>
            <person name="Silva J.C."/>
            <person name="Haas B.J."/>
            <person name="Majoros W.H."/>
            <person name="Farzad M."/>
            <person name="Carlton J.M."/>
            <person name="Smith R.K. Jr."/>
            <person name="Garg J."/>
            <person name="Pearlman R.E."/>
            <person name="Karrer K.M."/>
            <person name="Sun L."/>
            <person name="Manning G."/>
            <person name="Elde N.C."/>
            <person name="Turkewitz A.P."/>
            <person name="Asai D.J."/>
            <person name="Wilkes D.E."/>
            <person name="Wang Y."/>
            <person name="Cai H."/>
            <person name="Collins K."/>
            <person name="Stewart B.A."/>
            <person name="Lee S.R."/>
            <person name="Wilamowska K."/>
            <person name="Weinberg Z."/>
            <person name="Ruzzo W.L."/>
            <person name="Wloga D."/>
            <person name="Gaertig J."/>
            <person name="Frankel J."/>
            <person name="Tsao C.-C."/>
            <person name="Gorovsky M.A."/>
            <person name="Keeling P.J."/>
            <person name="Waller R.F."/>
            <person name="Patron N.J."/>
            <person name="Cherry J.M."/>
            <person name="Stover N.A."/>
            <person name="Krieger C.J."/>
            <person name="del Toro C."/>
            <person name="Ryder H.F."/>
            <person name="Williamson S.C."/>
            <person name="Barbeau R.A."/>
            <person name="Hamilton E.P."/>
            <person name="Orias E."/>
        </authorList>
    </citation>
    <scope>NUCLEOTIDE SEQUENCE [LARGE SCALE GENOMIC DNA]</scope>
    <source>
        <strain evidence="2">SB210</strain>
    </source>
</reference>
<organism evidence="1 2">
    <name type="scientific">Tetrahymena thermophila (strain SB210)</name>
    <dbReference type="NCBI Taxonomy" id="312017"/>
    <lineage>
        <taxon>Eukaryota</taxon>
        <taxon>Sar</taxon>
        <taxon>Alveolata</taxon>
        <taxon>Ciliophora</taxon>
        <taxon>Intramacronucleata</taxon>
        <taxon>Oligohymenophorea</taxon>
        <taxon>Hymenostomatida</taxon>
        <taxon>Tetrahymenina</taxon>
        <taxon>Tetrahymenidae</taxon>
        <taxon>Tetrahymena</taxon>
    </lineage>
</organism>
<evidence type="ECO:0000313" key="1">
    <source>
        <dbReference type="EMBL" id="EWS76549.1"/>
    </source>
</evidence>
<name>W7XLM5_TETTS</name>
<accession>W7XLM5</accession>
<gene>
    <name evidence="1" type="ORF">TTHERM_000364289</name>
</gene>
<keyword evidence="2" id="KW-1185">Reference proteome</keyword>
<protein>
    <submittedName>
        <fullName evidence="1">Uncharacterized protein</fullName>
    </submittedName>
</protein>
<dbReference type="EMBL" id="GG662855">
    <property type="protein sequence ID" value="EWS76549.1"/>
    <property type="molecule type" value="Genomic_DNA"/>
</dbReference>
<dbReference type="AlphaFoldDB" id="W7XLM5"/>